<protein>
    <recommendedName>
        <fullName evidence="4">F-box domain-containing protein</fullName>
    </recommendedName>
</protein>
<evidence type="ECO:0000256" key="1">
    <source>
        <dbReference type="SAM" id="MobiDB-lite"/>
    </source>
</evidence>
<organism evidence="2 3">
    <name type="scientific">Marasmius crinis-equi</name>
    <dbReference type="NCBI Taxonomy" id="585013"/>
    <lineage>
        <taxon>Eukaryota</taxon>
        <taxon>Fungi</taxon>
        <taxon>Dikarya</taxon>
        <taxon>Basidiomycota</taxon>
        <taxon>Agaricomycotina</taxon>
        <taxon>Agaricomycetes</taxon>
        <taxon>Agaricomycetidae</taxon>
        <taxon>Agaricales</taxon>
        <taxon>Marasmiineae</taxon>
        <taxon>Marasmiaceae</taxon>
        <taxon>Marasmius</taxon>
    </lineage>
</organism>
<comment type="caution">
    <text evidence="2">The sequence shown here is derived from an EMBL/GenBank/DDBJ whole genome shotgun (WGS) entry which is preliminary data.</text>
</comment>
<feature type="compositionally biased region" description="Acidic residues" evidence="1">
    <location>
        <begin position="768"/>
        <end position="781"/>
    </location>
</feature>
<accession>A0ABR3FNS3</accession>
<evidence type="ECO:0000313" key="3">
    <source>
        <dbReference type="Proteomes" id="UP001465976"/>
    </source>
</evidence>
<dbReference type="Gene3D" id="3.80.10.10">
    <property type="entry name" value="Ribonuclease Inhibitor"/>
    <property type="match status" value="1"/>
</dbReference>
<sequence length="781" mass="87726">MNSDLMLANVKASDFYKNFRLPNPDRYMPWVNALSVVDRDEYARFLNMHLTGDGEGSFVRITGVEGHHKIHSGLVEMLQNAGPVGTEAELSAAGFKINVVEAVIELAYHIHEPFPLIHDILVVASVPPFPCATLDEKLAIIDLAVQWGFDMVAKLVSLGMDVENVMNVFQQAYIRYEARVNSWFPLVESCNKKEEDTMFCMGVVSTVHALVDEIQEPANKLFALGMVSDLGDKLERLGWLTPELKTVITCLRFIFLLPESFNPSTKPGRGKSLLPTSTMPADFTVAMPPEVLSRIARLANSDTDLHRLLYINRRMFRISVPLRYESIHFDTYLTLHNAAPMFASTDEDRLSLYNKAPKHVIVGHRMGTPAWDLERTFTVLITLTAVKTLEISHLPNLQYEMLPRWLSGMDSLESLVLRSAPTKPFMPRYDTPTIPSSFPSLTHLHVINFRWTTIHGTLDQSTSSIAYLSSIPTLRSLSTDVRSWIAMGRGRWCERLSFPADIIELEIVVGPESNVEDLKDEAWARNLFRALRDCRKMLQSLRVELPYGTCTTLDAPIVMPRLKVVVGPEGLFRNLELHGPVAVLWMTSCNIDSDIEPDGWESILPALRNPSTLRMLRVGSWDTQTLNVSATLARFPSLEELWLTTGTQLTKGELVQLGNAFVQCPKLWNVSVLGPSGFLQPHTAAVDVATAWRALANHIGSVRLTASEKWYAQYDWDKQTYTWSSKSKPYLRGFKQTNLPSRLAPVNLLVPPYNPDMDGVVEYPTSDSDYETSSESGSDPE</sequence>
<reference evidence="2 3" key="1">
    <citation type="submission" date="2024-02" db="EMBL/GenBank/DDBJ databases">
        <title>A draft genome for the cacao thread blight pathogen Marasmius crinis-equi.</title>
        <authorList>
            <person name="Cohen S.P."/>
            <person name="Baruah I.K."/>
            <person name="Amoako-Attah I."/>
            <person name="Bukari Y."/>
            <person name="Meinhardt L.W."/>
            <person name="Bailey B.A."/>
        </authorList>
    </citation>
    <scope>NUCLEOTIDE SEQUENCE [LARGE SCALE GENOMIC DNA]</scope>
    <source>
        <strain evidence="2 3">GH-76</strain>
    </source>
</reference>
<feature type="region of interest" description="Disordered" evidence="1">
    <location>
        <begin position="757"/>
        <end position="781"/>
    </location>
</feature>
<evidence type="ECO:0008006" key="4">
    <source>
        <dbReference type="Google" id="ProtNLM"/>
    </source>
</evidence>
<proteinExistence type="predicted"/>
<dbReference type="SUPFAM" id="SSF52047">
    <property type="entry name" value="RNI-like"/>
    <property type="match status" value="1"/>
</dbReference>
<evidence type="ECO:0000313" key="2">
    <source>
        <dbReference type="EMBL" id="KAL0577040.1"/>
    </source>
</evidence>
<name>A0ABR3FNS3_9AGAR</name>
<gene>
    <name evidence="2" type="ORF">V5O48_004944</name>
</gene>
<keyword evidence="3" id="KW-1185">Reference proteome</keyword>
<dbReference type="Proteomes" id="UP001465976">
    <property type="component" value="Unassembled WGS sequence"/>
</dbReference>
<dbReference type="EMBL" id="JBAHYK010000182">
    <property type="protein sequence ID" value="KAL0577040.1"/>
    <property type="molecule type" value="Genomic_DNA"/>
</dbReference>
<dbReference type="InterPro" id="IPR032675">
    <property type="entry name" value="LRR_dom_sf"/>
</dbReference>